<dbReference type="Proteomes" id="UP000546031">
    <property type="component" value="Unassembled WGS sequence"/>
</dbReference>
<organism evidence="2 3">
    <name type="scientific">Altererythrobacter lutimaris</name>
    <dbReference type="NCBI Taxonomy" id="2743979"/>
    <lineage>
        <taxon>Bacteria</taxon>
        <taxon>Pseudomonadati</taxon>
        <taxon>Pseudomonadota</taxon>
        <taxon>Alphaproteobacteria</taxon>
        <taxon>Sphingomonadales</taxon>
        <taxon>Erythrobacteraceae</taxon>
        <taxon>Altererythrobacter</taxon>
    </lineage>
</organism>
<comment type="caution">
    <text evidence="2">The sequence shown here is derived from an EMBL/GenBank/DDBJ whole genome shotgun (WGS) entry which is preliminary data.</text>
</comment>
<evidence type="ECO:0000313" key="2">
    <source>
        <dbReference type="EMBL" id="NVE95556.1"/>
    </source>
</evidence>
<sequence length="123" mass="14052">MTSPDDPGFDWVEASGKRAKGKRPEYFSDPALDRLYSTVFALAAEVSALRERQDTVERLLDEKGTLRREDIDRYEPDRAAGDERGLATRAYINRIMRGFQQEVEAMEAADPPIMEIVEKLSRE</sequence>
<accession>A0A850HEN1</accession>
<dbReference type="AlphaFoldDB" id="A0A850HEN1"/>
<dbReference type="EMBL" id="JABWTA010000001">
    <property type="protein sequence ID" value="NVE95556.1"/>
    <property type="molecule type" value="Genomic_DNA"/>
</dbReference>
<keyword evidence="3" id="KW-1185">Reference proteome</keyword>
<feature type="region of interest" description="Disordered" evidence="1">
    <location>
        <begin position="1"/>
        <end position="23"/>
    </location>
</feature>
<name>A0A850HEN1_9SPHN</name>
<proteinExistence type="predicted"/>
<gene>
    <name evidence="2" type="ORF">HUO12_11660</name>
</gene>
<reference evidence="2 3" key="1">
    <citation type="submission" date="2020-06" db="EMBL/GenBank/DDBJ databases">
        <title>Altererythrobacter lutimaris sp. nov., a marine bacterium isolated from a tidal flat.</title>
        <authorList>
            <person name="Kim D."/>
            <person name="Yoo Y."/>
            <person name="Kim J.-J."/>
        </authorList>
    </citation>
    <scope>NUCLEOTIDE SEQUENCE [LARGE SCALE GENOMIC DNA]</scope>
    <source>
        <strain evidence="2 3">JGD-16</strain>
    </source>
</reference>
<evidence type="ECO:0000313" key="3">
    <source>
        <dbReference type="Proteomes" id="UP000546031"/>
    </source>
</evidence>
<evidence type="ECO:0000256" key="1">
    <source>
        <dbReference type="SAM" id="MobiDB-lite"/>
    </source>
</evidence>
<protein>
    <submittedName>
        <fullName evidence="2">Uncharacterized protein</fullName>
    </submittedName>
</protein>